<feature type="transmembrane region" description="Helical" evidence="2">
    <location>
        <begin position="176"/>
        <end position="198"/>
    </location>
</feature>
<reference evidence="3" key="1">
    <citation type="submission" date="2019-01" db="EMBL/GenBank/DDBJ databases">
        <title>Draft genome sequences of three monokaryotic isolates of the white-rot basidiomycete fungus Dichomitus squalens.</title>
        <authorList>
            <consortium name="DOE Joint Genome Institute"/>
            <person name="Lopez S.C."/>
            <person name="Andreopoulos B."/>
            <person name="Pangilinan J."/>
            <person name="Lipzen A."/>
            <person name="Riley R."/>
            <person name="Ahrendt S."/>
            <person name="Ng V."/>
            <person name="Barry K."/>
            <person name="Daum C."/>
            <person name="Grigoriev I.V."/>
            <person name="Hilden K.S."/>
            <person name="Makela M.R."/>
            <person name="de Vries R.P."/>
        </authorList>
    </citation>
    <scope>NUCLEOTIDE SEQUENCE [LARGE SCALE GENOMIC DNA]</scope>
    <source>
        <strain evidence="3">OM18370.1</strain>
    </source>
</reference>
<accession>A0A4Q9MFK4</accession>
<name>A0A4Q9MFK4_9APHY</name>
<feature type="transmembrane region" description="Helical" evidence="2">
    <location>
        <begin position="132"/>
        <end position="155"/>
    </location>
</feature>
<dbReference type="OrthoDB" id="2905268at2759"/>
<dbReference type="AlphaFoldDB" id="A0A4Q9MFK4"/>
<feature type="transmembrane region" description="Helical" evidence="2">
    <location>
        <begin position="12"/>
        <end position="33"/>
    </location>
</feature>
<evidence type="ECO:0000256" key="2">
    <source>
        <dbReference type="SAM" id="Phobius"/>
    </source>
</evidence>
<dbReference type="EMBL" id="ML143450">
    <property type="protein sequence ID" value="TBU26164.1"/>
    <property type="molecule type" value="Genomic_DNA"/>
</dbReference>
<evidence type="ECO:0000313" key="3">
    <source>
        <dbReference type="EMBL" id="TBU26164.1"/>
    </source>
</evidence>
<feature type="region of interest" description="Disordered" evidence="1">
    <location>
        <begin position="269"/>
        <end position="297"/>
    </location>
</feature>
<keyword evidence="2" id="KW-0472">Membrane</keyword>
<dbReference type="Proteomes" id="UP000292957">
    <property type="component" value="Unassembled WGS sequence"/>
</dbReference>
<proteinExistence type="predicted"/>
<keyword evidence="2" id="KW-0812">Transmembrane</keyword>
<keyword evidence="2" id="KW-1133">Transmembrane helix</keyword>
<organism evidence="3">
    <name type="scientific">Dichomitus squalens</name>
    <dbReference type="NCBI Taxonomy" id="114155"/>
    <lineage>
        <taxon>Eukaryota</taxon>
        <taxon>Fungi</taxon>
        <taxon>Dikarya</taxon>
        <taxon>Basidiomycota</taxon>
        <taxon>Agaricomycotina</taxon>
        <taxon>Agaricomycetes</taxon>
        <taxon>Polyporales</taxon>
        <taxon>Polyporaceae</taxon>
        <taxon>Dichomitus</taxon>
    </lineage>
</organism>
<evidence type="ECO:0000256" key="1">
    <source>
        <dbReference type="SAM" id="MobiDB-lite"/>
    </source>
</evidence>
<feature type="transmembrane region" description="Helical" evidence="2">
    <location>
        <begin position="65"/>
        <end position="84"/>
    </location>
</feature>
<protein>
    <submittedName>
        <fullName evidence="3">Uncharacterized protein</fullName>
    </submittedName>
</protein>
<sequence>MGGIPPTPHLGLLAYATVLFLLATVGYCLQTWLNHRAFIIHRNADGGPYTYILSTSRDAPSLATVAIYVVLNWFADGMLLYRFCCIFSSSIWANLMSAAMLVSLIVVGSLCVPNISQLVDNLWTNTTTIPSLAYLTLSLSINVVLSVAIIVRLCLYRRQTFSSRVAHMYDSVVTMIIESALPYGIVALLTIVACGTSTPMQNALLPMLGQLQAIPPLVIMIRVKDYRISRDLAFTSTTIQFASPTATYERPSLDDKGSLPPYPRSCLVSSRSSVTSQKRPWDLTSESSSHRLSDFQPDFPRPVCPSCGLDMAIGEDKR</sequence>
<feature type="transmembrane region" description="Helical" evidence="2">
    <location>
        <begin position="204"/>
        <end position="223"/>
    </location>
</feature>
<feature type="transmembrane region" description="Helical" evidence="2">
    <location>
        <begin position="91"/>
        <end position="112"/>
    </location>
</feature>
<gene>
    <name evidence="3" type="ORF">BD311DRAFT_668238</name>
</gene>